<evidence type="ECO:0000313" key="3">
    <source>
        <dbReference type="Proteomes" id="UP000243459"/>
    </source>
</evidence>
<dbReference type="EMBL" id="CM007385">
    <property type="protein sequence ID" value="ONK70187.1"/>
    <property type="molecule type" value="Genomic_DNA"/>
</dbReference>
<protein>
    <submittedName>
        <fullName evidence="2">Uncharacterized protein</fullName>
    </submittedName>
</protein>
<accession>A0A5P1EYB5</accession>
<reference evidence="3" key="1">
    <citation type="journal article" date="2017" name="Nat. Commun.">
        <title>The asparagus genome sheds light on the origin and evolution of a young Y chromosome.</title>
        <authorList>
            <person name="Harkess A."/>
            <person name="Zhou J."/>
            <person name="Xu C."/>
            <person name="Bowers J.E."/>
            <person name="Van der Hulst R."/>
            <person name="Ayyampalayam S."/>
            <person name="Mercati F."/>
            <person name="Riccardi P."/>
            <person name="McKain M.R."/>
            <person name="Kakrana A."/>
            <person name="Tang H."/>
            <person name="Ray J."/>
            <person name="Groenendijk J."/>
            <person name="Arikit S."/>
            <person name="Mathioni S.M."/>
            <person name="Nakano M."/>
            <person name="Shan H."/>
            <person name="Telgmann-Rauber A."/>
            <person name="Kanno A."/>
            <person name="Yue Z."/>
            <person name="Chen H."/>
            <person name="Li W."/>
            <person name="Chen Y."/>
            <person name="Xu X."/>
            <person name="Zhang Y."/>
            <person name="Luo S."/>
            <person name="Chen H."/>
            <person name="Gao J."/>
            <person name="Mao Z."/>
            <person name="Pires J.C."/>
            <person name="Luo M."/>
            <person name="Kudrna D."/>
            <person name="Wing R.A."/>
            <person name="Meyers B.C."/>
            <person name="Yi K."/>
            <person name="Kong H."/>
            <person name="Lavrijsen P."/>
            <person name="Sunseri F."/>
            <person name="Falavigna A."/>
            <person name="Ye Y."/>
            <person name="Leebens-Mack J.H."/>
            <person name="Chen G."/>
        </authorList>
    </citation>
    <scope>NUCLEOTIDE SEQUENCE [LARGE SCALE GENOMIC DNA]</scope>
    <source>
        <strain evidence="3">cv. DH0086</strain>
    </source>
</reference>
<dbReference type="PANTHER" id="PTHR34190:SF10">
    <property type="entry name" value="TERNARY COMPLEX FACTOR MIP1 LEUCINE-ZIPPER DOMAIN-CONTAINING PROTEIN"/>
    <property type="match status" value="1"/>
</dbReference>
<evidence type="ECO:0000256" key="1">
    <source>
        <dbReference type="SAM" id="MobiDB-lite"/>
    </source>
</evidence>
<dbReference type="Proteomes" id="UP000243459">
    <property type="component" value="Chromosome 5"/>
</dbReference>
<proteinExistence type="predicted"/>
<gene>
    <name evidence="2" type="ORF">A4U43_C05F31160</name>
</gene>
<keyword evidence="3" id="KW-1185">Reference proteome</keyword>
<organism evidence="2 3">
    <name type="scientific">Asparagus officinalis</name>
    <name type="common">Garden asparagus</name>
    <dbReference type="NCBI Taxonomy" id="4686"/>
    <lineage>
        <taxon>Eukaryota</taxon>
        <taxon>Viridiplantae</taxon>
        <taxon>Streptophyta</taxon>
        <taxon>Embryophyta</taxon>
        <taxon>Tracheophyta</taxon>
        <taxon>Spermatophyta</taxon>
        <taxon>Magnoliopsida</taxon>
        <taxon>Liliopsida</taxon>
        <taxon>Asparagales</taxon>
        <taxon>Asparagaceae</taxon>
        <taxon>Asparagoideae</taxon>
        <taxon>Asparagus</taxon>
    </lineage>
</organism>
<evidence type="ECO:0000313" key="2">
    <source>
        <dbReference type="EMBL" id="ONK70187.1"/>
    </source>
</evidence>
<feature type="region of interest" description="Disordered" evidence="1">
    <location>
        <begin position="83"/>
        <end position="106"/>
    </location>
</feature>
<dbReference type="PANTHER" id="PTHR34190">
    <property type="entry name" value="EXPRESSED PROTEIN"/>
    <property type="match status" value="1"/>
</dbReference>
<sequence>MEGEKPIPLMPRMDRLDRLLNYLEEQRNSSRRYQSGVTEGKSMQHLRPLASALEEVSSKGSLAERIQVLENRLLQLYMEMEGEERSDDRRITISSEESKDVSGKEKRRYFGLKKRNQREGITGHRKRWLRWINFNFQPTC</sequence>
<dbReference type="Gramene" id="ONK70187">
    <property type="protein sequence ID" value="ONK70187"/>
    <property type="gene ID" value="A4U43_C05F31160"/>
</dbReference>
<dbReference type="AlphaFoldDB" id="A0A5P1EYB5"/>
<dbReference type="OMA" id="YMEMEGE"/>
<dbReference type="OrthoDB" id="783251at2759"/>
<feature type="compositionally biased region" description="Basic and acidic residues" evidence="1">
    <location>
        <begin position="86"/>
        <end position="104"/>
    </location>
</feature>
<name>A0A5P1EYB5_ASPOF</name>